<organism evidence="1 2">
    <name type="scientific">Psychroflexus halocasei</name>
    <dbReference type="NCBI Taxonomy" id="908615"/>
    <lineage>
        <taxon>Bacteria</taxon>
        <taxon>Pseudomonadati</taxon>
        <taxon>Bacteroidota</taxon>
        <taxon>Flavobacteriia</taxon>
        <taxon>Flavobacteriales</taxon>
        <taxon>Flavobacteriaceae</taxon>
        <taxon>Psychroflexus</taxon>
    </lineage>
</organism>
<keyword evidence="2" id="KW-1185">Reference proteome</keyword>
<dbReference type="AlphaFoldDB" id="A0A1H4C158"/>
<dbReference type="Pfam" id="PF09357">
    <property type="entry name" value="RteC"/>
    <property type="match status" value="1"/>
</dbReference>
<dbReference type="Proteomes" id="UP000198820">
    <property type="component" value="Unassembled WGS sequence"/>
</dbReference>
<name>A0A1H4C158_9FLAO</name>
<proteinExistence type="predicted"/>
<dbReference type="STRING" id="908615.SAMN05421540_1075"/>
<dbReference type="InterPro" id="IPR018534">
    <property type="entry name" value="Tet_reg_excision_RteC"/>
</dbReference>
<dbReference type="RefSeq" id="WP_093244377.1">
    <property type="nucleotide sequence ID" value="NZ_FNQF01000007.1"/>
</dbReference>
<protein>
    <submittedName>
        <fullName evidence="1">RteC protein</fullName>
    </submittedName>
</protein>
<sequence>MIYQNLIEELEEKLQALETETDDVLTCSEQSMRTTKEYLNKIRKLVILNGFQDEEAECYFFKKIKPHAVSKLIYYVKLFNIESRRPRSSRKSQKEFLQTEIDKLQNYFNENLEFYHYFRRGSTSLDQHFFLRHKANLRLHPDTIHFVTDDEFSTSHDGSVATIMAYDLLIVYLQKQIEELKYKHKIKDNETKKKIPQVSWTRNKVDLIELVYALHTTGSINGGNTSINEIADLFERVFQIDLGDYYRTYLELRSRKTNQLKFLDQLKASLAQRMFEADA</sequence>
<evidence type="ECO:0000313" key="2">
    <source>
        <dbReference type="Proteomes" id="UP000198820"/>
    </source>
</evidence>
<evidence type="ECO:0000313" key="1">
    <source>
        <dbReference type="EMBL" id="SEA54128.1"/>
    </source>
</evidence>
<reference evidence="1 2" key="1">
    <citation type="submission" date="2016-10" db="EMBL/GenBank/DDBJ databases">
        <authorList>
            <person name="de Groot N.N."/>
        </authorList>
    </citation>
    <scope>NUCLEOTIDE SEQUENCE [LARGE SCALE GENOMIC DNA]</scope>
    <source>
        <strain evidence="1 2">DSM 23581</strain>
    </source>
</reference>
<dbReference type="EMBL" id="FNQF01000007">
    <property type="protein sequence ID" value="SEA54128.1"/>
    <property type="molecule type" value="Genomic_DNA"/>
</dbReference>
<gene>
    <name evidence="1" type="ORF">SAMN05421540_1075</name>
</gene>
<accession>A0A1H4C158</accession>